<accession>A0A5B7HBY7</accession>
<sequence>MAGEKARRRGCGAQMTNYWPPAVDPMVSQGNKVLESPAANWNVDERAARWRGGLESGGFETPVMVRDWGRSVVGRSAFEVW</sequence>
<proteinExistence type="predicted"/>
<reference evidence="1 2" key="1">
    <citation type="submission" date="2019-05" db="EMBL/GenBank/DDBJ databases">
        <title>Another draft genome of Portunus trituberculatus and its Hox gene families provides insights of decapod evolution.</title>
        <authorList>
            <person name="Jeong J.-H."/>
            <person name="Song I."/>
            <person name="Kim S."/>
            <person name="Choi T."/>
            <person name="Kim D."/>
            <person name="Ryu S."/>
            <person name="Kim W."/>
        </authorList>
    </citation>
    <scope>NUCLEOTIDE SEQUENCE [LARGE SCALE GENOMIC DNA]</scope>
    <source>
        <tissue evidence="1">Muscle</tissue>
    </source>
</reference>
<evidence type="ECO:0000313" key="2">
    <source>
        <dbReference type="Proteomes" id="UP000324222"/>
    </source>
</evidence>
<dbReference type="EMBL" id="VSRR010028019">
    <property type="protein sequence ID" value="MPC68552.1"/>
    <property type="molecule type" value="Genomic_DNA"/>
</dbReference>
<evidence type="ECO:0000313" key="1">
    <source>
        <dbReference type="EMBL" id="MPC68552.1"/>
    </source>
</evidence>
<protein>
    <submittedName>
        <fullName evidence="1">Uncharacterized protein</fullName>
    </submittedName>
</protein>
<gene>
    <name evidence="1" type="ORF">E2C01_062754</name>
</gene>
<organism evidence="1 2">
    <name type="scientific">Portunus trituberculatus</name>
    <name type="common">Swimming crab</name>
    <name type="synonym">Neptunus trituberculatus</name>
    <dbReference type="NCBI Taxonomy" id="210409"/>
    <lineage>
        <taxon>Eukaryota</taxon>
        <taxon>Metazoa</taxon>
        <taxon>Ecdysozoa</taxon>
        <taxon>Arthropoda</taxon>
        <taxon>Crustacea</taxon>
        <taxon>Multicrustacea</taxon>
        <taxon>Malacostraca</taxon>
        <taxon>Eumalacostraca</taxon>
        <taxon>Eucarida</taxon>
        <taxon>Decapoda</taxon>
        <taxon>Pleocyemata</taxon>
        <taxon>Brachyura</taxon>
        <taxon>Eubrachyura</taxon>
        <taxon>Portunoidea</taxon>
        <taxon>Portunidae</taxon>
        <taxon>Portuninae</taxon>
        <taxon>Portunus</taxon>
    </lineage>
</organism>
<name>A0A5B7HBY7_PORTR</name>
<dbReference type="Proteomes" id="UP000324222">
    <property type="component" value="Unassembled WGS sequence"/>
</dbReference>
<dbReference type="AlphaFoldDB" id="A0A5B7HBY7"/>
<keyword evidence="2" id="KW-1185">Reference proteome</keyword>
<comment type="caution">
    <text evidence="1">The sequence shown here is derived from an EMBL/GenBank/DDBJ whole genome shotgun (WGS) entry which is preliminary data.</text>
</comment>